<keyword evidence="2" id="KW-1185">Reference proteome</keyword>
<dbReference type="GO" id="GO:0000014">
    <property type="term" value="F:single-stranded DNA endodeoxyribonuclease activity"/>
    <property type="evidence" value="ECO:0007669"/>
    <property type="project" value="TreeGrafter"/>
</dbReference>
<dbReference type="GO" id="GO:0005634">
    <property type="term" value="C:nucleus"/>
    <property type="evidence" value="ECO:0007669"/>
    <property type="project" value="TreeGrafter"/>
</dbReference>
<name>A0A0K0FRE8_STRVS</name>
<dbReference type="Gene3D" id="1.10.10.1450">
    <property type="match status" value="1"/>
</dbReference>
<dbReference type="PANTHER" id="PTHR46060:SF2">
    <property type="entry name" value="HISTONE-LYSINE N-METHYLTRANSFERASE SETMAR"/>
    <property type="match status" value="1"/>
</dbReference>
<evidence type="ECO:0000313" key="2">
    <source>
        <dbReference type="Proteomes" id="UP000035680"/>
    </source>
</evidence>
<dbReference type="GO" id="GO:0006303">
    <property type="term" value="P:double-strand break repair via nonhomologous end joining"/>
    <property type="evidence" value="ECO:0007669"/>
    <property type="project" value="TreeGrafter"/>
</dbReference>
<dbReference type="GO" id="GO:0000729">
    <property type="term" value="P:DNA double-strand break processing"/>
    <property type="evidence" value="ECO:0007669"/>
    <property type="project" value="TreeGrafter"/>
</dbReference>
<protein>
    <submittedName>
        <fullName evidence="3">HTH_48 domain-containing protein</fullName>
    </submittedName>
</protein>
<reference evidence="2" key="1">
    <citation type="submission" date="2014-07" db="EMBL/GenBank/DDBJ databases">
        <authorList>
            <person name="Martin A.A"/>
            <person name="De Silva N."/>
        </authorList>
    </citation>
    <scope>NUCLEOTIDE SEQUENCE</scope>
</reference>
<feature type="domain" description="Mos1 transposase HTH" evidence="1">
    <location>
        <begin position="4"/>
        <end position="53"/>
    </location>
</feature>
<accession>A0A0K0FRE8</accession>
<dbReference type="GO" id="GO:0003690">
    <property type="term" value="F:double-stranded DNA binding"/>
    <property type="evidence" value="ECO:0007669"/>
    <property type="project" value="TreeGrafter"/>
</dbReference>
<proteinExistence type="predicted"/>
<dbReference type="GO" id="GO:0003697">
    <property type="term" value="F:single-stranded DNA binding"/>
    <property type="evidence" value="ECO:0007669"/>
    <property type="project" value="TreeGrafter"/>
</dbReference>
<dbReference type="GO" id="GO:0044774">
    <property type="term" value="P:mitotic DNA integrity checkpoint signaling"/>
    <property type="evidence" value="ECO:0007669"/>
    <property type="project" value="TreeGrafter"/>
</dbReference>
<dbReference type="GO" id="GO:0046975">
    <property type="term" value="F:histone H3K36 methyltransferase activity"/>
    <property type="evidence" value="ECO:0007669"/>
    <property type="project" value="TreeGrafter"/>
</dbReference>
<dbReference type="GO" id="GO:0042800">
    <property type="term" value="F:histone H3K4 methyltransferase activity"/>
    <property type="evidence" value="ECO:0007669"/>
    <property type="project" value="TreeGrafter"/>
</dbReference>
<evidence type="ECO:0000313" key="3">
    <source>
        <dbReference type="WBParaSite" id="SVE_1247800.1"/>
    </source>
</evidence>
<dbReference type="GO" id="GO:0000793">
    <property type="term" value="C:condensed chromosome"/>
    <property type="evidence" value="ECO:0007669"/>
    <property type="project" value="TreeGrafter"/>
</dbReference>
<dbReference type="GO" id="GO:0031297">
    <property type="term" value="P:replication fork processing"/>
    <property type="evidence" value="ECO:0007669"/>
    <property type="project" value="TreeGrafter"/>
</dbReference>
<dbReference type="GO" id="GO:0015074">
    <property type="term" value="P:DNA integration"/>
    <property type="evidence" value="ECO:0007669"/>
    <property type="project" value="TreeGrafter"/>
</dbReference>
<dbReference type="WBParaSite" id="SVE_1247800.1">
    <property type="protein sequence ID" value="SVE_1247800.1"/>
    <property type="gene ID" value="SVE_1247800"/>
</dbReference>
<dbReference type="PANTHER" id="PTHR46060">
    <property type="entry name" value="MARINER MOS1 TRANSPOSASE-LIKE PROTEIN"/>
    <property type="match status" value="1"/>
</dbReference>
<dbReference type="STRING" id="75913.A0A0K0FRE8"/>
<dbReference type="Pfam" id="PF17906">
    <property type="entry name" value="HTH_48"/>
    <property type="match status" value="1"/>
</dbReference>
<dbReference type="AlphaFoldDB" id="A0A0K0FRE8"/>
<evidence type="ECO:0000259" key="1">
    <source>
        <dbReference type="Pfam" id="PF17906"/>
    </source>
</evidence>
<reference evidence="3" key="2">
    <citation type="submission" date="2015-08" db="UniProtKB">
        <authorList>
            <consortium name="WormBaseParasite"/>
        </authorList>
    </citation>
    <scope>IDENTIFICATION</scope>
</reference>
<organism evidence="2 3">
    <name type="scientific">Strongyloides venezuelensis</name>
    <name type="common">Threadworm</name>
    <dbReference type="NCBI Taxonomy" id="75913"/>
    <lineage>
        <taxon>Eukaryota</taxon>
        <taxon>Metazoa</taxon>
        <taxon>Ecdysozoa</taxon>
        <taxon>Nematoda</taxon>
        <taxon>Chromadorea</taxon>
        <taxon>Rhabditida</taxon>
        <taxon>Tylenchina</taxon>
        <taxon>Panagrolaimomorpha</taxon>
        <taxon>Strongyloidoidea</taxon>
        <taxon>Strongyloididae</taxon>
        <taxon>Strongyloides</taxon>
    </lineage>
</organism>
<dbReference type="InterPro" id="IPR052709">
    <property type="entry name" value="Transposase-MT_Hybrid"/>
</dbReference>
<dbReference type="InterPro" id="IPR041426">
    <property type="entry name" value="Mos1_HTH"/>
</dbReference>
<dbReference type="Proteomes" id="UP000035680">
    <property type="component" value="Unassembled WGS sequence"/>
</dbReference>
<dbReference type="GO" id="GO:0044547">
    <property type="term" value="F:DNA topoisomerase binding"/>
    <property type="evidence" value="ECO:0007669"/>
    <property type="project" value="TreeGrafter"/>
</dbReference>
<dbReference type="GO" id="GO:0035861">
    <property type="term" value="C:site of double-strand break"/>
    <property type="evidence" value="ECO:0007669"/>
    <property type="project" value="TreeGrafter"/>
</dbReference>
<sequence>MPSKTDIRIIFLYEFKRGTNATITAHNINESFWENLVNSTTVQRWFKKFKEGNESLENKDRGRPTPTVNNDELKNVIEADSRQTRFPSFVADWKDKKARSMDTP</sequence>